<evidence type="ECO:0000256" key="4">
    <source>
        <dbReference type="ARBA" id="ARBA00022676"/>
    </source>
</evidence>
<accession>A0A7W7NZS2</accession>
<dbReference type="PANTHER" id="PTHR44998:SF1">
    <property type="entry name" value="UDP-N-ACETYLGLUCOSAMINE--PEPTIDE N-ACETYLGLUCOSAMINYLTRANSFERASE 110 KDA SUBUNIT"/>
    <property type="match status" value="1"/>
</dbReference>
<evidence type="ECO:0000256" key="3">
    <source>
        <dbReference type="ARBA" id="ARBA00011970"/>
    </source>
</evidence>
<dbReference type="PROSITE" id="PS50005">
    <property type="entry name" value="TPR"/>
    <property type="match status" value="2"/>
</dbReference>
<protein>
    <recommendedName>
        <fullName evidence="3">protein O-GlcNAc transferase</fullName>
        <ecNumber evidence="3">2.4.1.255</ecNumber>
    </recommendedName>
</protein>
<evidence type="ECO:0000256" key="1">
    <source>
        <dbReference type="ARBA" id="ARBA00004922"/>
    </source>
</evidence>
<feature type="repeat" description="TPR" evidence="8">
    <location>
        <begin position="107"/>
        <end position="140"/>
    </location>
</feature>
<keyword evidence="4" id="KW-0328">Glycosyltransferase</keyword>
<evidence type="ECO:0000256" key="6">
    <source>
        <dbReference type="ARBA" id="ARBA00022737"/>
    </source>
</evidence>
<keyword evidence="7 8" id="KW-0802">TPR repeat</keyword>
<comment type="similarity">
    <text evidence="2">Belongs to the glycosyltransferase 41 family. O-GlcNAc transferase subfamily.</text>
</comment>
<gene>
    <name evidence="10" type="ORF">HNP46_001650</name>
</gene>
<name>A0A7W7NZS2_PSENT</name>
<dbReference type="SMART" id="SM00028">
    <property type="entry name" value="TPR"/>
    <property type="match status" value="5"/>
</dbReference>
<dbReference type="RefSeq" id="WP_184587557.1">
    <property type="nucleotide sequence ID" value="NZ_JACHLI010000004.1"/>
</dbReference>
<comment type="pathway">
    <text evidence="1">Protein modification; protein glycosylation.</text>
</comment>
<dbReference type="InterPro" id="IPR019734">
    <property type="entry name" value="TPR_rpt"/>
</dbReference>
<reference evidence="10 11" key="1">
    <citation type="submission" date="2020-08" db="EMBL/GenBank/DDBJ databases">
        <title>Functional genomics of gut bacteria from endangered species of beetles.</title>
        <authorList>
            <person name="Carlos-Shanley C."/>
        </authorList>
    </citation>
    <scope>NUCLEOTIDE SEQUENCE [LARGE SCALE GENOMIC DNA]</scope>
    <source>
        <strain evidence="10 11">S00179</strain>
    </source>
</reference>
<dbReference type="GO" id="GO:0097363">
    <property type="term" value="F:protein O-acetylglucosaminyltransferase activity"/>
    <property type="evidence" value="ECO:0007669"/>
    <property type="project" value="UniProtKB-EC"/>
</dbReference>
<organism evidence="10 11">
    <name type="scientific">Pseudomonas nitroreducens</name>
    <dbReference type="NCBI Taxonomy" id="46680"/>
    <lineage>
        <taxon>Bacteria</taxon>
        <taxon>Pseudomonadati</taxon>
        <taxon>Pseudomonadota</taxon>
        <taxon>Gammaproteobacteria</taxon>
        <taxon>Pseudomonadales</taxon>
        <taxon>Pseudomonadaceae</taxon>
        <taxon>Pseudomonas</taxon>
    </lineage>
</organism>
<dbReference type="PANTHER" id="PTHR44998">
    <property type="match status" value="1"/>
</dbReference>
<evidence type="ECO:0000256" key="5">
    <source>
        <dbReference type="ARBA" id="ARBA00022679"/>
    </source>
</evidence>
<dbReference type="Pfam" id="PF13432">
    <property type="entry name" value="TPR_16"/>
    <property type="match status" value="3"/>
</dbReference>
<dbReference type="EMBL" id="JACHLI010000004">
    <property type="protein sequence ID" value="MBB4862806.1"/>
    <property type="molecule type" value="Genomic_DNA"/>
</dbReference>
<evidence type="ECO:0000259" key="9">
    <source>
        <dbReference type="Pfam" id="PF13844"/>
    </source>
</evidence>
<dbReference type="Gene3D" id="3.40.50.11380">
    <property type="match status" value="1"/>
</dbReference>
<feature type="domain" description="O-GlcNAc transferase C-terminal" evidence="9">
    <location>
        <begin position="447"/>
        <end position="633"/>
    </location>
</feature>
<evidence type="ECO:0000313" key="11">
    <source>
        <dbReference type="Proteomes" id="UP000566995"/>
    </source>
</evidence>
<dbReference type="Proteomes" id="UP000566995">
    <property type="component" value="Unassembled WGS sequence"/>
</dbReference>
<dbReference type="SUPFAM" id="SSF48452">
    <property type="entry name" value="TPR-like"/>
    <property type="match status" value="1"/>
</dbReference>
<evidence type="ECO:0000256" key="8">
    <source>
        <dbReference type="PROSITE-ProRule" id="PRU00339"/>
    </source>
</evidence>
<evidence type="ECO:0000256" key="7">
    <source>
        <dbReference type="ARBA" id="ARBA00022803"/>
    </source>
</evidence>
<dbReference type="Gene3D" id="1.25.40.10">
    <property type="entry name" value="Tetratricopeptide repeat domain"/>
    <property type="match status" value="3"/>
</dbReference>
<evidence type="ECO:0000256" key="2">
    <source>
        <dbReference type="ARBA" id="ARBA00005386"/>
    </source>
</evidence>
<dbReference type="InterPro" id="IPR011990">
    <property type="entry name" value="TPR-like_helical_dom_sf"/>
</dbReference>
<keyword evidence="6" id="KW-0677">Repeat</keyword>
<dbReference type="AlphaFoldDB" id="A0A7W7NZS2"/>
<dbReference type="InterPro" id="IPR029489">
    <property type="entry name" value="OGT/SEC/SPY_C"/>
</dbReference>
<proteinExistence type="inferred from homology"/>
<feature type="repeat" description="TPR" evidence="8">
    <location>
        <begin position="141"/>
        <end position="174"/>
    </location>
</feature>
<dbReference type="Gene3D" id="3.40.50.2000">
    <property type="entry name" value="Glycogen Phosphorylase B"/>
    <property type="match status" value="1"/>
</dbReference>
<comment type="caution">
    <text evidence="10">The sequence shown here is derived from an EMBL/GenBank/DDBJ whole genome shotgun (WGS) entry which is preliminary data.</text>
</comment>
<evidence type="ECO:0000313" key="10">
    <source>
        <dbReference type="EMBL" id="MBB4862806.1"/>
    </source>
</evidence>
<sequence length="660" mass="73339">MRQRQPSLSLQSIVDALNSGALARGETLARQLLRTQPRNADVLHLCGAACLMQEKAAQARELFKRALMLRKDGTFYLNLALAERALNDDRAAEAAFRSCLKLQPGNAKAANNLGNILNGRREYAEAEQLYRQAIASEPGYLLAYKNLANHLRERGYSEAAIPLVTQALKISPDNADLQLELARALEKRKRHAEAAQWFRKAGHWGDLQFALRNLADWSTLAEVDAALLQQLHNPTQERTTPWGLINLPSLTAQLHRDAARHYAESAWAGELAAAPLALEPEPGERLRIGYLSSDFYGHATMHLLMGVLEAHDRANLDIQLFDYSPQREDYFTRRIAETGLPRHDLRELSDEAAAKRIAEQRLHILVDLKGYTTGARQGITALRPAPVIVNWLGYPGSLGHPRLADYLIGDPTVTPAEHAGHFSETLALMPHSYQPNDRDRPLNPPPSRSQAGLPEQGLVFCSFNQLLKLNPAEFDLWCRLLREVPGSVLWLLEPEAPEACDNLRREAQARGVEAERLVFAPRLKQDEHLARLALADLALDSFPCTSHTTASDALWAGVPLMTRLGETFTSRVAGSLLKAHGFDELVATDAQDYFERLKALALDEAGRTDLKARLLAVRMTSPLFDTARFTADLEALFVAIWRHHSAAPETRAAAVNVEKP</sequence>
<dbReference type="Pfam" id="PF13844">
    <property type="entry name" value="Glyco_transf_41"/>
    <property type="match status" value="2"/>
</dbReference>
<dbReference type="EC" id="2.4.1.255" evidence="3"/>
<feature type="domain" description="O-GlcNAc transferase C-terminal" evidence="9">
    <location>
        <begin position="282"/>
        <end position="435"/>
    </location>
</feature>
<keyword evidence="5 10" id="KW-0808">Transferase</keyword>